<proteinExistence type="predicted"/>
<dbReference type="AlphaFoldDB" id="A0A8C8K3K5"/>
<name>A0A8C8K3K5_ONCTS</name>
<dbReference type="GeneTree" id="ENSGT01000000220623"/>
<dbReference type="SUPFAM" id="SSF47353">
    <property type="entry name" value="Retrovirus capsid dimerization domain-like"/>
    <property type="match status" value="1"/>
</dbReference>
<dbReference type="Pfam" id="PF02023">
    <property type="entry name" value="SCAN"/>
    <property type="match status" value="1"/>
</dbReference>
<evidence type="ECO:0000313" key="3">
    <source>
        <dbReference type="Proteomes" id="UP000694402"/>
    </source>
</evidence>
<evidence type="ECO:0000259" key="1">
    <source>
        <dbReference type="PROSITE" id="PS50804"/>
    </source>
</evidence>
<reference evidence="2" key="1">
    <citation type="submission" date="2025-08" db="UniProtKB">
        <authorList>
            <consortium name="Ensembl"/>
        </authorList>
    </citation>
    <scope>IDENTIFICATION</scope>
</reference>
<dbReference type="InterPro" id="IPR003309">
    <property type="entry name" value="SCAN_dom"/>
</dbReference>
<feature type="domain" description="SCAN box" evidence="1">
    <location>
        <begin position="54"/>
        <end position="132"/>
    </location>
</feature>
<protein>
    <recommendedName>
        <fullName evidence="1">SCAN box domain-containing protein</fullName>
    </recommendedName>
</protein>
<dbReference type="Gene3D" id="1.10.4020.10">
    <property type="entry name" value="DNA breaking-rejoining enzymes"/>
    <property type="match status" value="1"/>
</dbReference>
<evidence type="ECO:0000313" key="2">
    <source>
        <dbReference type="Ensembl" id="ENSOTSP00005104444.1"/>
    </source>
</evidence>
<dbReference type="PROSITE" id="PS50804">
    <property type="entry name" value="SCAN_BOX"/>
    <property type="match status" value="1"/>
</dbReference>
<reference evidence="2" key="2">
    <citation type="submission" date="2025-09" db="UniProtKB">
        <authorList>
            <consortium name="Ensembl"/>
        </authorList>
    </citation>
    <scope>IDENTIFICATION</scope>
</reference>
<sequence>KMTDDDDPEAYLSPFERVAERGLWDRMTWSALLAPISQEKSNNRSGLNPFPSAQWFSTWKYQAGQAPRVQSYHLSWLGKNWLKPQVNSVDEVIDKVVLDRFMRPLSYNLHKAATQQFPQTHQDIIQLVEKLEATKYVLNDVRYPLASIQCRWAPIIYSGLW</sequence>
<organism evidence="2 3">
    <name type="scientific">Oncorhynchus tshawytscha</name>
    <name type="common">Chinook salmon</name>
    <name type="synonym">Salmo tshawytscha</name>
    <dbReference type="NCBI Taxonomy" id="74940"/>
    <lineage>
        <taxon>Eukaryota</taxon>
        <taxon>Metazoa</taxon>
        <taxon>Chordata</taxon>
        <taxon>Craniata</taxon>
        <taxon>Vertebrata</taxon>
        <taxon>Euteleostomi</taxon>
        <taxon>Actinopterygii</taxon>
        <taxon>Neopterygii</taxon>
        <taxon>Teleostei</taxon>
        <taxon>Protacanthopterygii</taxon>
        <taxon>Salmoniformes</taxon>
        <taxon>Salmonidae</taxon>
        <taxon>Salmoninae</taxon>
        <taxon>Oncorhynchus</taxon>
    </lineage>
</organism>
<dbReference type="InterPro" id="IPR038269">
    <property type="entry name" value="SCAN_sf"/>
</dbReference>
<dbReference type="Proteomes" id="UP000694402">
    <property type="component" value="Unassembled WGS sequence"/>
</dbReference>
<dbReference type="Ensembl" id="ENSOTST00005112882.2">
    <property type="protein sequence ID" value="ENSOTSP00005104444.1"/>
    <property type="gene ID" value="ENSOTSG00005047723.2"/>
</dbReference>
<accession>A0A8C8K3K5</accession>
<keyword evidence="3" id="KW-1185">Reference proteome</keyword>